<dbReference type="EMBL" id="CP062789">
    <property type="protein sequence ID" value="QOK23832.1"/>
    <property type="molecule type" value="Genomic_DNA"/>
</dbReference>
<proteinExistence type="predicted"/>
<accession>A0A7L9J3L7</accession>
<evidence type="ECO:0008006" key="3">
    <source>
        <dbReference type="Google" id="ProtNLM"/>
    </source>
</evidence>
<evidence type="ECO:0000313" key="2">
    <source>
        <dbReference type="Proteomes" id="UP000593998"/>
    </source>
</evidence>
<dbReference type="AlphaFoldDB" id="A0A7L9J3L7"/>
<dbReference type="PROSITE" id="PS51257">
    <property type="entry name" value="PROKAR_LIPOPROTEIN"/>
    <property type="match status" value="1"/>
</dbReference>
<reference evidence="1 2" key="1">
    <citation type="submission" date="2020-10" db="EMBL/GenBank/DDBJ databases">
        <title>Janibacter indicus TT2 genome sequence.</title>
        <authorList>
            <person name="Lee K."/>
            <person name="Ganzorig M."/>
        </authorList>
    </citation>
    <scope>NUCLEOTIDE SEQUENCE [LARGE SCALE GENOMIC DNA]</scope>
    <source>
        <strain evidence="1 2">TT2</strain>
    </source>
</reference>
<protein>
    <recommendedName>
        <fullName evidence="3">DUF4439 domain-containing protein</fullName>
    </recommendedName>
</protein>
<organism evidence="1 2">
    <name type="scientific">Janibacter indicus</name>
    <dbReference type="NCBI Taxonomy" id="857417"/>
    <lineage>
        <taxon>Bacteria</taxon>
        <taxon>Bacillati</taxon>
        <taxon>Actinomycetota</taxon>
        <taxon>Actinomycetes</taxon>
        <taxon>Micrococcales</taxon>
        <taxon>Intrasporangiaceae</taxon>
        <taxon>Janibacter</taxon>
    </lineage>
</organism>
<sequence length="283" mass="29639">MPERPSRRLMLTGALAVATTALTGCGVRLEDDAPDLPFVPRREPIPAEQALLAVLGALEAGGEEHATQRADLLREALVEAQVPESVIADASAPASDAETAAAFEAAVRECGAGMLGLVGRLTATHRITSPLGDKPRLWTTPPAEAWTAGKIAADALEATRATMYALDLIAARSSTTVSKAVLDTGTELEGLAVRQTTAAGKHVGSATLGYERPDDLRGSKAMEWGTESFGKLLVAYGACFDGLADDRDAALETVTWMVTAERLSRPRFAQPVPVLYGDTTATG</sequence>
<dbReference type="RefSeq" id="WP_125932789.1">
    <property type="nucleotide sequence ID" value="NZ_CP013290.1"/>
</dbReference>
<name>A0A7L9J3L7_9MICO</name>
<evidence type="ECO:0000313" key="1">
    <source>
        <dbReference type="EMBL" id="QOK23832.1"/>
    </source>
</evidence>
<gene>
    <name evidence="1" type="ORF">IGS73_05455</name>
</gene>
<dbReference type="Proteomes" id="UP000593998">
    <property type="component" value="Chromosome"/>
</dbReference>